<evidence type="ECO:0000256" key="3">
    <source>
        <dbReference type="ARBA" id="ARBA00023274"/>
    </source>
</evidence>
<evidence type="ECO:0000313" key="9">
    <source>
        <dbReference type="EMBL" id="PIR46386.1"/>
    </source>
</evidence>
<dbReference type="PANTHER" id="PTHR11994">
    <property type="entry name" value="60S RIBOSOMAL PROTEIN L11-RELATED"/>
    <property type="match status" value="1"/>
</dbReference>
<dbReference type="InterPro" id="IPR020930">
    <property type="entry name" value="Ribosomal_uL5_bac-type"/>
</dbReference>
<name>A0A2H0RIZ5_9BACT</name>
<evidence type="ECO:0000259" key="8">
    <source>
        <dbReference type="Pfam" id="PF00673"/>
    </source>
</evidence>
<organism evidence="9 10">
    <name type="scientific">Candidatus Vogelbacteria bacterium CG10_big_fil_rev_8_21_14_0_10_49_38</name>
    <dbReference type="NCBI Taxonomy" id="1975043"/>
    <lineage>
        <taxon>Bacteria</taxon>
        <taxon>Candidatus Vogeliibacteriota</taxon>
    </lineage>
</organism>
<dbReference type="InterPro" id="IPR031310">
    <property type="entry name" value="Ribosomal_uL5_N"/>
</dbReference>
<dbReference type="InterPro" id="IPR022803">
    <property type="entry name" value="Ribosomal_uL5_dom_sf"/>
</dbReference>
<evidence type="ECO:0000259" key="7">
    <source>
        <dbReference type="Pfam" id="PF00281"/>
    </source>
</evidence>
<dbReference type="EMBL" id="PCYK01000003">
    <property type="protein sequence ID" value="PIR46386.1"/>
    <property type="molecule type" value="Genomic_DNA"/>
</dbReference>
<dbReference type="GO" id="GO:1990904">
    <property type="term" value="C:ribonucleoprotein complex"/>
    <property type="evidence" value="ECO:0007669"/>
    <property type="project" value="UniProtKB-KW"/>
</dbReference>
<evidence type="ECO:0000256" key="6">
    <source>
        <dbReference type="RuleBase" id="RU003930"/>
    </source>
</evidence>
<evidence type="ECO:0000256" key="1">
    <source>
        <dbReference type="ARBA" id="ARBA00008553"/>
    </source>
</evidence>
<dbReference type="InterPro" id="IPR002132">
    <property type="entry name" value="Ribosomal_uL5"/>
</dbReference>
<dbReference type="Proteomes" id="UP000230431">
    <property type="component" value="Unassembled WGS sequence"/>
</dbReference>
<accession>A0A2H0RIZ5</accession>
<dbReference type="GO" id="GO:0005840">
    <property type="term" value="C:ribosome"/>
    <property type="evidence" value="ECO:0007669"/>
    <property type="project" value="UniProtKB-KW"/>
</dbReference>
<keyword evidence="3 6" id="KW-0687">Ribonucleoprotein</keyword>
<dbReference type="GO" id="GO:0006412">
    <property type="term" value="P:translation"/>
    <property type="evidence" value="ECO:0007669"/>
    <property type="project" value="InterPro"/>
</dbReference>
<keyword evidence="2 6" id="KW-0689">Ribosomal protein</keyword>
<evidence type="ECO:0000313" key="10">
    <source>
        <dbReference type="Proteomes" id="UP000230431"/>
    </source>
</evidence>
<proteinExistence type="inferred from homology"/>
<dbReference type="InterPro" id="IPR031309">
    <property type="entry name" value="Ribosomal_uL5_C"/>
</dbReference>
<evidence type="ECO:0000256" key="2">
    <source>
        <dbReference type="ARBA" id="ARBA00022980"/>
    </source>
</evidence>
<comment type="similarity">
    <text evidence="1 6">Belongs to the universal ribosomal protein uL5 family.</text>
</comment>
<feature type="domain" description="Large ribosomal subunit protein uL5 N-terminal" evidence="7">
    <location>
        <begin position="23"/>
        <end position="78"/>
    </location>
</feature>
<dbReference type="NCBIfam" id="NF000585">
    <property type="entry name" value="PRK00010.1"/>
    <property type="match status" value="1"/>
</dbReference>
<dbReference type="SUPFAM" id="SSF55282">
    <property type="entry name" value="RL5-like"/>
    <property type="match status" value="1"/>
</dbReference>
<dbReference type="PIRSF" id="PIRSF002161">
    <property type="entry name" value="Ribosomal_L5"/>
    <property type="match status" value="1"/>
</dbReference>
<protein>
    <recommendedName>
        <fullName evidence="4">Large ribosomal subunit protein uL5</fullName>
    </recommendedName>
    <alternativeName>
        <fullName evidence="5">50S ribosomal protein L5</fullName>
    </alternativeName>
</protein>
<evidence type="ECO:0000256" key="4">
    <source>
        <dbReference type="ARBA" id="ARBA00035245"/>
    </source>
</evidence>
<dbReference type="Pfam" id="PF00673">
    <property type="entry name" value="Ribosomal_L5_C"/>
    <property type="match status" value="1"/>
</dbReference>
<gene>
    <name evidence="9" type="ORF">COV08_00440</name>
</gene>
<dbReference type="Pfam" id="PF00281">
    <property type="entry name" value="Ribosomal_L5"/>
    <property type="match status" value="1"/>
</dbReference>
<comment type="caution">
    <text evidence="9">The sequence shown here is derived from an EMBL/GenBank/DDBJ whole genome shotgun (WGS) entry which is preliminary data.</text>
</comment>
<reference evidence="9 10" key="1">
    <citation type="submission" date="2017-09" db="EMBL/GenBank/DDBJ databases">
        <title>Depth-based differentiation of microbial function through sediment-hosted aquifers and enrichment of novel symbionts in the deep terrestrial subsurface.</title>
        <authorList>
            <person name="Probst A.J."/>
            <person name="Ladd B."/>
            <person name="Jarett J.K."/>
            <person name="Geller-Mcgrath D.E."/>
            <person name="Sieber C.M."/>
            <person name="Emerson J.B."/>
            <person name="Anantharaman K."/>
            <person name="Thomas B.C."/>
            <person name="Malmstrom R."/>
            <person name="Stieglmeier M."/>
            <person name="Klingl A."/>
            <person name="Woyke T."/>
            <person name="Ryan C.M."/>
            <person name="Banfield J.F."/>
        </authorList>
    </citation>
    <scope>NUCLEOTIDE SEQUENCE [LARGE SCALE GENOMIC DNA]</scope>
    <source>
        <strain evidence="9">CG10_big_fil_rev_8_21_14_0_10_49_38</strain>
    </source>
</reference>
<dbReference type="GO" id="GO:0003735">
    <property type="term" value="F:structural constituent of ribosome"/>
    <property type="evidence" value="ECO:0007669"/>
    <property type="project" value="InterPro"/>
</dbReference>
<dbReference type="Gene3D" id="3.30.1440.10">
    <property type="match status" value="1"/>
</dbReference>
<sequence>MKKLKETIEKALPELKKELGTKNNLAVPRLVKVVINSGTGKAKDKKRNELVENRLAKIAGQKPAPRGAKQSIASFKLREGDVIGYAVTLRGARMYDFLDLLLKVAIPRLRDFKGYQESIVDEVGNLTIGIKEHIVFPQTADEELRDVFGLSVTIVTTAKNRAEALAFFKAIGFPFKKK</sequence>
<feature type="domain" description="Large ribosomal subunit protein uL5 C-terminal" evidence="8">
    <location>
        <begin position="83"/>
        <end position="175"/>
    </location>
</feature>
<evidence type="ECO:0000256" key="5">
    <source>
        <dbReference type="ARBA" id="ARBA00035461"/>
    </source>
</evidence>
<dbReference type="AlphaFoldDB" id="A0A2H0RIZ5"/>
<dbReference type="FunFam" id="3.30.1440.10:FF:000001">
    <property type="entry name" value="50S ribosomal protein L5"/>
    <property type="match status" value="1"/>
</dbReference>